<evidence type="ECO:0000256" key="2">
    <source>
        <dbReference type="ARBA" id="ARBA00022857"/>
    </source>
</evidence>
<comment type="similarity">
    <text evidence="1 4">Belongs to the short-chain dehydrogenases/reductases (SDR) family.</text>
</comment>
<dbReference type="Pfam" id="PF00106">
    <property type="entry name" value="adh_short"/>
    <property type="match status" value="1"/>
</dbReference>
<accession>M7SWJ2</accession>
<keyword evidence="6" id="KW-1185">Reference proteome</keyword>
<dbReference type="PANTHER" id="PTHR43976:SF16">
    <property type="entry name" value="SHORT-CHAIN DEHYDROGENASE_REDUCTASE FAMILY PROTEIN"/>
    <property type="match status" value="1"/>
</dbReference>
<reference evidence="6" key="1">
    <citation type="journal article" date="2013" name="Genome Announc.">
        <title>Draft genome sequence of the grapevine dieback fungus Eutypa lata UCR-EL1.</title>
        <authorList>
            <person name="Blanco-Ulate B."/>
            <person name="Rolshausen P.E."/>
            <person name="Cantu D."/>
        </authorList>
    </citation>
    <scope>NUCLEOTIDE SEQUENCE [LARGE SCALE GENOMIC DNA]</scope>
    <source>
        <strain evidence="6">UCR-EL1</strain>
    </source>
</reference>
<dbReference type="InterPro" id="IPR051911">
    <property type="entry name" value="SDR_oxidoreductase"/>
</dbReference>
<keyword evidence="3" id="KW-0560">Oxidoreductase</keyword>
<evidence type="ECO:0000313" key="5">
    <source>
        <dbReference type="EMBL" id="EMR61941.1"/>
    </source>
</evidence>
<dbReference type="OMA" id="MTRHEER"/>
<protein>
    <submittedName>
        <fullName evidence="5">Putative short chain oxidoreductase protein</fullName>
    </submittedName>
</protein>
<dbReference type="PRINTS" id="PR00081">
    <property type="entry name" value="GDHRDH"/>
</dbReference>
<dbReference type="KEGG" id="ela:UCREL1_11129"/>
<evidence type="ECO:0000313" key="6">
    <source>
        <dbReference type="Proteomes" id="UP000012174"/>
    </source>
</evidence>
<dbReference type="STRING" id="1287681.M7SWJ2"/>
<dbReference type="PANTHER" id="PTHR43976">
    <property type="entry name" value="SHORT CHAIN DEHYDROGENASE"/>
    <property type="match status" value="1"/>
</dbReference>
<dbReference type="InterPro" id="IPR036291">
    <property type="entry name" value="NAD(P)-bd_dom_sf"/>
</dbReference>
<dbReference type="PROSITE" id="PS00061">
    <property type="entry name" value="ADH_SHORT"/>
    <property type="match status" value="1"/>
</dbReference>
<keyword evidence="2" id="KW-0521">NADP</keyword>
<name>M7SWJ2_EUTLA</name>
<dbReference type="HOGENOM" id="CLU_010194_2_9_1"/>
<evidence type="ECO:0000256" key="3">
    <source>
        <dbReference type="ARBA" id="ARBA00023002"/>
    </source>
</evidence>
<dbReference type="InterPro" id="IPR002347">
    <property type="entry name" value="SDR_fam"/>
</dbReference>
<organism evidence="5 6">
    <name type="scientific">Eutypa lata (strain UCR-EL1)</name>
    <name type="common">Grapevine dieback disease fungus</name>
    <name type="synonym">Eutypa armeniacae</name>
    <dbReference type="NCBI Taxonomy" id="1287681"/>
    <lineage>
        <taxon>Eukaryota</taxon>
        <taxon>Fungi</taxon>
        <taxon>Dikarya</taxon>
        <taxon>Ascomycota</taxon>
        <taxon>Pezizomycotina</taxon>
        <taxon>Sordariomycetes</taxon>
        <taxon>Xylariomycetidae</taxon>
        <taxon>Xylariales</taxon>
        <taxon>Diatrypaceae</taxon>
        <taxon>Eutypa</taxon>
    </lineage>
</organism>
<dbReference type="CDD" id="cd05374">
    <property type="entry name" value="17beta-HSD-like_SDR_c"/>
    <property type="match status" value="1"/>
</dbReference>
<proteinExistence type="inferred from homology"/>
<dbReference type="SUPFAM" id="SSF51735">
    <property type="entry name" value="NAD(P)-binding Rossmann-fold domains"/>
    <property type="match status" value="1"/>
</dbReference>
<dbReference type="Proteomes" id="UP000012174">
    <property type="component" value="Unassembled WGS sequence"/>
</dbReference>
<dbReference type="GO" id="GO:0016491">
    <property type="term" value="F:oxidoreductase activity"/>
    <property type="evidence" value="ECO:0007669"/>
    <property type="project" value="UniProtKB-KW"/>
</dbReference>
<dbReference type="InterPro" id="IPR020904">
    <property type="entry name" value="Sc_DH/Rdtase_CS"/>
</dbReference>
<gene>
    <name evidence="5" type="ORF">UCREL1_11129</name>
</gene>
<dbReference type="EMBL" id="KB707518">
    <property type="protein sequence ID" value="EMR61941.1"/>
    <property type="molecule type" value="Genomic_DNA"/>
</dbReference>
<dbReference type="AlphaFoldDB" id="M7SWJ2"/>
<dbReference type="eggNOG" id="KOG1205">
    <property type="taxonomic scope" value="Eukaryota"/>
</dbReference>
<dbReference type="OrthoDB" id="1274115at2759"/>
<dbReference type="Gene3D" id="3.40.50.720">
    <property type="entry name" value="NAD(P)-binding Rossmann-like Domain"/>
    <property type="match status" value="1"/>
</dbReference>
<evidence type="ECO:0000256" key="4">
    <source>
        <dbReference type="RuleBase" id="RU000363"/>
    </source>
</evidence>
<sequence>MAVSRPSTWLITGASSGFGKSLALEALKVGHKVIGTTRDVGKAELSVPEFSSKGGIWIGLDPARKNAFEEFAKCSEEHDIDVLVNNAGYAFIGAVEDTSEDEVRDQMEVNFYGPLRTVRACIPAMRAKGSGNIVLISSGSGFFALPGRASYCASKFAIEAVHEALSNEVKGFGIKVLIVEPGAFRTPFGSRIRTPAGCENGFSEPYEGTMVEQMVTGSRGLTSVPDFVKGDPDKAAQAIVKAVVGGHDYLRMPLGNDCVDALEKKIGELQSDLDSTRSIATNVNVD</sequence>
<dbReference type="PRINTS" id="PR00080">
    <property type="entry name" value="SDRFAMILY"/>
</dbReference>
<evidence type="ECO:0000256" key="1">
    <source>
        <dbReference type="ARBA" id="ARBA00006484"/>
    </source>
</evidence>